<feature type="active site" description="Proton acceptor" evidence="7">
    <location>
        <position position="298"/>
    </location>
</feature>
<feature type="binding site" evidence="7">
    <location>
        <position position="298"/>
    </location>
    <ligand>
        <name>3-phosphoshikimate</name>
        <dbReference type="ChEBI" id="CHEBI:145989"/>
    </ligand>
</feature>
<keyword evidence="3 7" id="KW-0028">Amino-acid biosynthesis</keyword>
<gene>
    <name evidence="7 9" type="primary">aroA</name>
    <name evidence="9" type="ORF">GCM10007989_01410</name>
</gene>
<dbReference type="InterPro" id="IPR036968">
    <property type="entry name" value="Enolpyruvate_Tfrase_sf"/>
</dbReference>
<feature type="binding site" evidence="7">
    <location>
        <position position="27"/>
    </location>
    <ligand>
        <name>3-phosphoshikimate</name>
        <dbReference type="ChEBI" id="CHEBI:145989"/>
    </ligand>
</feature>
<feature type="binding site" evidence="7">
    <location>
        <position position="171"/>
    </location>
    <ligand>
        <name>3-phosphoshikimate</name>
        <dbReference type="ChEBI" id="CHEBI:145989"/>
    </ligand>
</feature>
<dbReference type="InterPro" id="IPR023193">
    <property type="entry name" value="EPSP_synthase_CS"/>
</dbReference>
<feature type="binding site" evidence="7">
    <location>
        <position position="325"/>
    </location>
    <ligand>
        <name>3-phosphoshikimate</name>
        <dbReference type="ChEBI" id="CHEBI:145989"/>
    </ligand>
</feature>
<feature type="binding site" evidence="7">
    <location>
        <position position="321"/>
    </location>
    <ligand>
        <name>3-phosphoshikimate</name>
        <dbReference type="ChEBI" id="CHEBI:145989"/>
    </ligand>
</feature>
<dbReference type="PROSITE" id="PS00104">
    <property type="entry name" value="EPSP_SYNTHASE_1"/>
    <property type="match status" value="1"/>
</dbReference>
<evidence type="ECO:0000256" key="3">
    <source>
        <dbReference type="ARBA" id="ARBA00022605"/>
    </source>
</evidence>
<comment type="caution">
    <text evidence="9">The sequence shown here is derived from an EMBL/GenBank/DDBJ whole genome shotgun (WGS) entry which is preliminary data.</text>
</comment>
<feature type="binding site" evidence="7">
    <location>
        <position position="28"/>
    </location>
    <ligand>
        <name>3-phosphoshikimate</name>
        <dbReference type="ChEBI" id="CHEBI:145989"/>
    </ligand>
</feature>
<dbReference type="EMBL" id="BMZE01000001">
    <property type="protein sequence ID" value="GHA10857.1"/>
    <property type="molecule type" value="Genomic_DNA"/>
</dbReference>
<keyword evidence="5 7" id="KW-0057">Aromatic amino acid biosynthesis</keyword>
<dbReference type="GO" id="GO:0009423">
    <property type="term" value="P:chorismate biosynthetic process"/>
    <property type="evidence" value="ECO:0007669"/>
    <property type="project" value="UniProtKB-UniRule"/>
</dbReference>
<feature type="binding site" evidence="7">
    <location>
        <position position="32"/>
    </location>
    <ligand>
        <name>3-phosphoshikimate</name>
        <dbReference type="ChEBI" id="CHEBI:145989"/>
    </ligand>
</feature>
<dbReference type="SUPFAM" id="SSF55205">
    <property type="entry name" value="EPT/RTPC-like"/>
    <property type="match status" value="1"/>
</dbReference>
<comment type="subcellular location">
    <subcellularLocation>
        <location evidence="7">Cytoplasm</location>
    </subcellularLocation>
</comment>
<keyword evidence="10" id="KW-1185">Reference proteome</keyword>
<name>A0A918VN88_9HYPH</name>
<dbReference type="EC" id="2.5.1.19" evidence="7"/>
<evidence type="ECO:0000256" key="5">
    <source>
        <dbReference type="ARBA" id="ARBA00023141"/>
    </source>
</evidence>
<evidence type="ECO:0000256" key="2">
    <source>
        <dbReference type="ARBA" id="ARBA00009948"/>
    </source>
</evidence>
<dbReference type="PANTHER" id="PTHR21090">
    <property type="entry name" value="AROM/DEHYDROQUINATE SYNTHASE"/>
    <property type="match status" value="1"/>
</dbReference>
<dbReference type="InterPro" id="IPR013792">
    <property type="entry name" value="RNA3'P_cycl/enolpyr_Trfase_a/b"/>
</dbReference>
<evidence type="ECO:0000313" key="10">
    <source>
        <dbReference type="Proteomes" id="UP000646579"/>
    </source>
</evidence>
<dbReference type="GO" id="GO:0005737">
    <property type="term" value="C:cytoplasm"/>
    <property type="evidence" value="ECO:0007669"/>
    <property type="project" value="UniProtKB-SubCell"/>
</dbReference>
<evidence type="ECO:0000259" key="8">
    <source>
        <dbReference type="Pfam" id="PF00275"/>
    </source>
</evidence>
<dbReference type="Proteomes" id="UP000646579">
    <property type="component" value="Unassembled WGS sequence"/>
</dbReference>
<evidence type="ECO:0000256" key="6">
    <source>
        <dbReference type="ARBA" id="ARBA00044633"/>
    </source>
</evidence>
<reference evidence="9" key="1">
    <citation type="journal article" date="2014" name="Int. J. Syst. Evol. Microbiol.">
        <title>Complete genome sequence of Corynebacterium casei LMG S-19264T (=DSM 44701T), isolated from a smear-ripened cheese.</title>
        <authorList>
            <consortium name="US DOE Joint Genome Institute (JGI-PGF)"/>
            <person name="Walter F."/>
            <person name="Albersmeier A."/>
            <person name="Kalinowski J."/>
            <person name="Ruckert C."/>
        </authorList>
    </citation>
    <scope>NUCLEOTIDE SEQUENCE</scope>
    <source>
        <strain evidence="9">KCTC 32437</strain>
    </source>
</reference>
<dbReference type="PANTHER" id="PTHR21090:SF5">
    <property type="entry name" value="PENTAFUNCTIONAL AROM POLYPEPTIDE"/>
    <property type="match status" value="1"/>
</dbReference>
<feature type="binding site" evidence="7">
    <location>
        <position position="27"/>
    </location>
    <ligand>
        <name>phosphoenolpyruvate</name>
        <dbReference type="ChEBI" id="CHEBI:58702"/>
    </ligand>
</feature>
<dbReference type="CDD" id="cd01556">
    <property type="entry name" value="EPSP_synthase"/>
    <property type="match status" value="1"/>
</dbReference>
<dbReference type="InterPro" id="IPR001986">
    <property type="entry name" value="Enolpyruvate_Tfrase_dom"/>
</dbReference>
<dbReference type="PIRSF" id="PIRSF000505">
    <property type="entry name" value="EPSPS"/>
    <property type="match status" value="1"/>
</dbReference>
<dbReference type="InterPro" id="IPR006264">
    <property type="entry name" value="EPSP_synthase"/>
</dbReference>
<feature type="binding site" evidence="7">
    <location>
        <position position="173"/>
    </location>
    <ligand>
        <name>3-phosphoshikimate</name>
        <dbReference type="ChEBI" id="CHEBI:145989"/>
    </ligand>
</feature>
<dbReference type="GO" id="GO:0003866">
    <property type="term" value="F:3-phosphoshikimate 1-carboxyvinyltransferase activity"/>
    <property type="evidence" value="ECO:0007669"/>
    <property type="project" value="UniProtKB-UniRule"/>
</dbReference>
<dbReference type="Gene3D" id="3.65.10.10">
    <property type="entry name" value="Enolpyruvate transferase domain"/>
    <property type="match status" value="2"/>
</dbReference>
<evidence type="ECO:0000256" key="4">
    <source>
        <dbReference type="ARBA" id="ARBA00022679"/>
    </source>
</evidence>
<evidence type="ECO:0000313" key="9">
    <source>
        <dbReference type="EMBL" id="GHA10857.1"/>
    </source>
</evidence>
<organism evidence="9 10">
    <name type="scientific">Devosia pacifica</name>
    <dbReference type="NCBI Taxonomy" id="1335967"/>
    <lineage>
        <taxon>Bacteria</taxon>
        <taxon>Pseudomonadati</taxon>
        <taxon>Pseudomonadota</taxon>
        <taxon>Alphaproteobacteria</taxon>
        <taxon>Hyphomicrobiales</taxon>
        <taxon>Devosiaceae</taxon>
        <taxon>Devosia</taxon>
    </lineage>
</organism>
<keyword evidence="4 7" id="KW-0808">Transferase</keyword>
<dbReference type="GO" id="GO:0009073">
    <property type="term" value="P:aromatic amino acid family biosynthetic process"/>
    <property type="evidence" value="ECO:0007669"/>
    <property type="project" value="UniProtKB-KW"/>
</dbReference>
<comment type="similarity">
    <text evidence="2 7">Belongs to the EPSP synthase family.</text>
</comment>
<protein>
    <recommendedName>
        <fullName evidence="7">3-phosphoshikimate 1-carboxyvinyltransferase</fullName>
        <ecNumber evidence="7">2.5.1.19</ecNumber>
    </recommendedName>
    <alternativeName>
        <fullName evidence="7">5-enolpyruvylshikimate-3-phosphate synthase</fullName>
        <shortName evidence="7">EPSP synthase</shortName>
        <shortName evidence="7">EPSPS</shortName>
    </alternativeName>
</protein>
<accession>A0A918VN88</accession>
<feature type="binding site" evidence="7">
    <location>
        <position position="172"/>
    </location>
    <ligand>
        <name>3-phosphoshikimate</name>
        <dbReference type="ChEBI" id="CHEBI:145989"/>
    </ligand>
</feature>
<feature type="binding site" evidence="7">
    <location>
        <position position="380"/>
    </location>
    <ligand>
        <name>phosphoenolpyruvate</name>
        <dbReference type="ChEBI" id="CHEBI:58702"/>
    </ligand>
</feature>
<feature type="binding site" evidence="7">
    <location>
        <position position="126"/>
    </location>
    <ligand>
        <name>phosphoenolpyruvate</name>
        <dbReference type="ChEBI" id="CHEBI:58702"/>
    </ligand>
</feature>
<dbReference type="HAMAP" id="MF_00210">
    <property type="entry name" value="EPSP_synth"/>
    <property type="match status" value="1"/>
</dbReference>
<feature type="binding site" evidence="7">
    <location>
        <position position="329"/>
    </location>
    <ligand>
        <name>phosphoenolpyruvate</name>
        <dbReference type="ChEBI" id="CHEBI:58702"/>
    </ligand>
</feature>
<proteinExistence type="inferred from homology"/>
<comment type="pathway">
    <text evidence="1 7">Metabolic intermediate biosynthesis; chorismate biosynthesis; chorismate from D-erythrose 4-phosphate and phosphoenolpyruvate: step 6/7.</text>
</comment>
<evidence type="ECO:0000256" key="1">
    <source>
        <dbReference type="ARBA" id="ARBA00004811"/>
    </source>
</evidence>
<feature type="binding site" evidence="7">
    <location>
        <position position="405"/>
    </location>
    <ligand>
        <name>phosphoenolpyruvate</name>
        <dbReference type="ChEBI" id="CHEBI:58702"/>
    </ligand>
</feature>
<dbReference type="RefSeq" id="WP_189422476.1">
    <property type="nucleotide sequence ID" value="NZ_BMZE01000001.1"/>
</dbReference>
<comment type="function">
    <text evidence="7">Catalyzes the transfer of the enolpyruvyl moiety of phosphoenolpyruvate (PEP) to the 5-hydroxyl of shikimate-3-phosphate (S3P) to produce enolpyruvyl shikimate-3-phosphate and inorganic phosphate.</text>
</comment>
<feature type="binding site" evidence="7">
    <location>
        <position position="173"/>
    </location>
    <ligand>
        <name>phosphoenolpyruvate</name>
        <dbReference type="ChEBI" id="CHEBI:58702"/>
    </ligand>
</feature>
<reference evidence="9" key="2">
    <citation type="submission" date="2020-09" db="EMBL/GenBank/DDBJ databases">
        <authorList>
            <person name="Sun Q."/>
            <person name="Kim S."/>
        </authorList>
    </citation>
    <scope>NUCLEOTIDE SEQUENCE</scope>
    <source>
        <strain evidence="9">KCTC 32437</strain>
    </source>
</reference>
<dbReference type="Pfam" id="PF00275">
    <property type="entry name" value="EPSP_synthase"/>
    <property type="match status" value="1"/>
</dbReference>
<feature type="domain" description="Enolpyruvate transferase" evidence="8">
    <location>
        <begin position="15"/>
        <end position="413"/>
    </location>
</feature>
<comment type="subunit">
    <text evidence="7">Monomer.</text>
</comment>
<dbReference type="GO" id="GO:0008652">
    <property type="term" value="P:amino acid biosynthetic process"/>
    <property type="evidence" value="ECO:0007669"/>
    <property type="project" value="UniProtKB-KW"/>
</dbReference>
<evidence type="ECO:0000256" key="7">
    <source>
        <dbReference type="HAMAP-Rule" id="MF_00210"/>
    </source>
</evidence>
<comment type="caution">
    <text evidence="7">Lacks conserved residue(s) required for the propagation of feature annotation.</text>
</comment>
<sequence length="432" mass="45152">MTDLPAAFAITPAKHPLVGRVTPPGSKSITNRALLLAALAEGTSRLSGALKSKDTDLMARALRQMGVTVEEPDETSFVVTSSGRLQVPAAPLMLGNAGTATRFLTAAVATVDGEVVVDGDEHMRKRPIAPLVDALSKAGVDITSPSGCPPVTVRGTGSFASGRIEIDGGLSSQYVSALLMAAPLAGEAVEVALTGNDIGARGYVDLTLAAMRQFGAQVEEVAGGAWRVSPTGYRATDFQIEPDASAATYLWGAEVLTGGAIDIGVPAEAFTQPDAAAYAMLQQFPNMPAVIDGSQMQDAVPTLAVVAAFNNQPVRFVGIANLRVKECDRVSAIANELSRIQPGLCTEEGDDLVIASDPRLAETLANRNHRVRIETYADHRIAMAFALAGLRIPGIIILDPACAGKTYPGYWKMLQELGVRLEPAEPAPAEVG</sequence>
<keyword evidence="7" id="KW-0963">Cytoplasm</keyword>
<dbReference type="AlphaFoldDB" id="A0A918VN88"/>
<comment type="catalytic activity">
    <reaction evidence="6">
        <text>3-phosphoshikimate + phosphoenolpyruvate = 5-O-(1-carboxyvinyl)-3-phosphoshikimate + phosphate</text>
        <dbReference type="Rhea" id="RHEA:21256"/>
        <dbReference type="ChEBI" id="CHEBI:43474"/>
        <dbReference type="ChEBI" id="CHEBI:57701"/>
        <dbReference type="ChEBI" id="CHEBI:58702"/>
        <dbReference type="ChEBI" id="CHEBI:145989"/>
        <dbReference type="EC" id="2.5.1.19"/>
    </reaction>
    <physiologicalReaction direction="left-to-right" evidence="6">
        <dbReference type="Rhea" id="RHEA:21257"/>
    </physiologicalReaction>
</comment>
<feature type="binding site" evidence="7">
    <location>
        <position position="98"/>
    </location>
    <ligand>
        <name>phosphoenolpyruvate</name>
        <dbReference type="ChEBI" id="CHEBI:58702"/>
    </ligand>
</feature>